<comment type="caution">
    <text evidence="1">The sequence shown here is derived from an EMBL/GenBank/DDBJ whole genome shotgun (WGS) entry which is preliminary data.</text>
</comment>
<name>A0A1F5YZU6_9BACT</name>
<proteinExistence type="predicted"/>
<dbReference type="Proteomes" id="UP000178681">
    <property type="component" value="Unassembled WGS sequence"/>
</dbReference>
<evidence type="ECO:0000313" key="2">
    <source>
        <dbReference type="Proteomes" id="UP000178681"/>
    </source>
</evidence>
<dbReference type="SUPFAM" id="SSF57997">
    <property type="entry name" value="Tropomyosin"/>
    <property type="match status" value="1"/>
</dbReference>
<protein>
    <submittedName>
        <fullName evidence="1">Uncharacterized protein</fullName>
    </submittedName>
</protein>
<accession>A0A1F5YZU6</accession>
<reference evidence="1 2" key="1">
    <citation type="journal article" date="2016" name="Nat. Commun.">
        <title>Thousands of microbial genomes shed light on interconnected biogeochemical processes in an aquifer system.</title>
        <authorList>
            <person name="Anantharaman K."/>
            <person name="Brown C.T."/>
            <person name="Hug L.A."/>
            <person name="Sharon I."/>
            <person name="Castelle C.J."/>
            <person name="Probst A.J."/>
            <person name="Thomas B.C."/>
            <person name="Singh A."/>
            <person name="Wilkins M.J."/>
            <person name="Karaoz U."/>
            <person name="Brodie E.L."/>
            <person name="Williams K.H."/>
            <person name="Hubbard S.S."/>
            <person name="Banfield J.F."/>
        </authorList>
    </citation>
    <scope>NUCLEOTIDE SEQUENCE [LARGE SCALE GENOMIC DNA]</scope>
</reference>
<dbReference type="AlphaFoldDB" id="A0A1F5YZU6"/>
<gene>
    <name evidence="1" type="ORF">A2872_00595</name>
</gene>
<evidence type="ECO:0000313" key="1">
    <source>
        <dbReference type="EMBL" id="OGG05604.1"/>
    </source>
</evidence>
<sequence>MLTNDDIKSIKNIIDPIKSDINSIKSDLVSIKTDMKVSKMVSKVLEDRTGALQYDNEDIKKLIKRAERKNQANHDDLQESINRVADIHEDRLDKIDSKIKVISKELNLAFSD</sequence>
<organism evidence="1 2">
    <name type="scientific">Candidatus Gottesmanbacteria bacterium RIFCSPHIGHO2_01_FULL_42_12</name>
    <dbReference type="NCBI Taxonomy" id="1798377"/>
    <lineage>
        <taxon>Bacteria</taxon>
        <taxon>Candidatus Gottesmaniibacteriota</taxon>
    </lineage>
</organism>
<dbReference type="EMBL" id="MFJG01000032">
    <property type="protein sequence ID" value="OGG05604.1"/>
    <property type="molecule type" value="Genomic_DNA"/>
</dbReference>